<comment type="caution">
    <text evidence="1">The sequence shown here is derived from an EMBL/GenBank/DDBJ whole genome shotgun (WGS) entry which is preliminary data.</text>
</comment>
<dbReference type="AlphaFoldDB" id="A0A0F9HD27"/>
<organism evidence="1">
    <name type="scientific">marine sediment metagenome</name>
    <dbReference type="NCBI Taxonomy" id="412755"/>
    <lineage>
        <taxon>unclassified sequences</taxon>
        <taxon>metagenomes</taxon>
        <taxon>ecological metagenomes</taxon>
    </lineage>
</organism>
<dbReference type="EMBL" id="LAZR01025088">
    <property type="protein sequence ID" value="KKL73027.1"/>
    <property type="molecule type" value="Genomic_DNA"/>
</dbReference>
<proteinExistence type="predicted"/>
<sequence>MREPLGTLTADQIIARGGRFLRVWGRRICRLALVQSPAGDLVDLVECRCVRGGGRSLAPVRPRSRPVPGALHRSSRPLILPIGEPCLNRTPARS</sequence>
<evidence type="ECO:0000313" key="1">
    <source>
        <dbReference type="EMBL" id="KKL73027.1"/>
    </source>
</evidence>
<reference evidence="1" key="1">
    <citation type="journal article" date="2015" name="Nature">
        <title>Complex archaea that bridge the gap between prokaryotes and eukaryotes.</title>
        <authorList>
            <person name="Spang A."/>
            <person name="Saw J.H."/>
            <person name="Jorgensen S.L."/>
            <person name="Zaremba-Niedzwiedzka K."/>
            <person name="Martijn J."/>
            <person name="Lind A.E."/>
            <person name="van Eijk R."/>
            <person name="Schleper C."/>
            <person name="Guy L."/>
            <person name="Ettema T.J."/>
        </authorList>
    </citation>
    <scope>NUCLEOTIDE SEQUENCE</scope>
</reference>
<accession>A0A0F9HD27</accession>
<gene>
    <name evidence="1" type="ORF">LCGC14_2078980</name>
</gene>
<protein>
    <submittedName>
        <fullName evidence="1">Uncharacterized protein</fullName>
    </submittedName>
</protein>
<name>A0A0F9HD27_9ZZZZ</name>